<organism evidence="1 2">
    <name type="scientific">Thermaerobacillus caldiproteolyticus</name>
    <dbReference type="NCBI Taxonomy" id="247480"/>
    <lineage>
        <taxon>Bacteria</taxon>
        <taxon>Bacillati</taxon>
        <taxon>Bacillota</taxon>
        <taxon>Bacilli</taxon>
        <taxon>Bacillales</taxon>
        <taxon>Anoxybacillaceae</taxon>
        <taxon>Thermaerobacillus</taxon>
    </lineage>
</organism>
<evidence type="ECO:0000313" key="2">
    <source>
        <dbReference type="Proteomes" id="UP000523087"/>
    </source>
</evidence>
<dbReference type="PROSITE" id="PS51257">
    <property type="entry name" value="PROKAR_LIPOPROTEIN"/>
    <property type="match status" value="1"/>
</dbReference>
<evidence type="ECO:0000313" key="1">
    <source>
        <dbReference type="EMBL" id="MBA2876206.1"/>
    </source>
</evidence>
<gene>
    <name evidence="1" type="ORF">HNR31_003001</name>
</gene>
<protein>
    <submittedName>
        <fullName evidence="1">Pyocin large subunit-like protein</fullName>
    </submittedName>
</protein>
<dbReference type="RefSeq" id="WP_181556939.1">
    <property type="nucleotide sequence ID" value="NZ_CP064060.1"/>
</dbReference>
<reference evidence="1 2" key="1">
    <citation type="submission" date="2020-07" db="EMBL/GenBank/DDBJ databases">
        <title>Genomic Encyclopedia of Type Strains, Phase IV (KMG-IV): sequencing the most valuable type-strain genomes for metagenomic binning, comparative biology and taxonomic classification.</title>
        <authorList>
            <person name="Goeker M."/>
        </authorList>
    </citation>
    <scope>NUCLEOTIDE SEQUENCE [LARGE SCALE GENOMIC DNA]</scope>
    <source>
        <strain evidence="1 2">DSM 15730</strain>
    </source>
</reference>
<dbReference type="Proteomes" id="UP000523087">
    <property type="component" value="Unassembled WGS sequence"/>
</dbReference>
<keyword evidence="2" id="KW-1185">Reference proteome</keyword>
<sequence>MKRTLWSLLLFLLVFILTIGCSSKTYEENFSKGIGDFKNANFASEKLLRSHYIKHVVKQKEFGNITMDEYLERARNLINSKPGGNILTKTRSNGDILFYNKSTNEFAVVTKDGVIRTYFKPKEGIKYFKKQ</sequence>
<proteinExistence type="predicted"/>
<name>A0A7W0C0U5_9BACL</name>
<accession>A0A7W0C0U5</accession>
<dbReference type="EMBL" id="JACDUT010000010">
    <property type="protein sequence ID" value="MBA2876206.1"/>
    <property type="molecule type" value="Genomic_DNA"/>
</dbReference>
<dbReference type="AlphaFoldDB" id="A0A7W0C0U5"/>
<comment type="caution">
    <text evidence="1">The sequence shown here is derived from an EMBL/GenBank/DDBJ whole genome shotgun (WGS) entry which is preliminary data.</text>
</comment>